<comment type="caution">
    <text evidence="8">The sequence shown here is derived from an EMBL/GenBank/DDBJ whole genome shotgun (WGS) entry which is preliminary data.</text>
</comment>
<feature type="transmembrane region" description="Helical" evidence="6">
    <location>
        <begin position="165"/>
        <end position="183"/>
    </location>
</feature>
<dbReference type="AlphaFoldDB" id="A0AAJ0LE67"/>
<sequence>MAFLIDGGATVIALKGNSKKIIIAMVYGFLAAVSVNLFLIPAKTYSSGVTGIAQLLTSLVSYMGGSLSVAMLVFILNVPLLILAWFKINHQYAIFSIVAVFTSVLFLKVIPVPVHPIVTERFAGALFGGALIGLGVGLCFKAGFSTGGTDVIVTLVGRLTGKRVGVVNNIINGMIILAAGIFFGWGAALYSIVEIFVSSLLMDYIYIQQQKVTVTIFTKRPEELKKRMRDFIHGATELDGTGLYTNQETTVIMTVVSKYDLTELKRVVKDADPNAFVNIQSTMNLWGKFENVE</sequence>
<dbReference type="Pfam" id="PF10035">
    <property type="entry name" value="DUF2179"/>
    <property type="match status" value="1"/>
</dbReference>
<feature type="domain" description="DUF2179" evidence="7">
    <location>
        <begin position="233"/>
        <end position="287"/>
    </location>
</feature>
<dbReference type="GO" id="GO:0005886">
    <property type="term" value="C:plasma membrane"/>
    <property type="evidence" value="ECO:0007669"/>
    <property type="project" value="UniProtKB-SubCell"/>
</dbReference>
<feature type="transmembrane region" description="Helical" evidence="6">
    <location>
        <begin position="92"/>
        <end position="110"/>
    </location>
</feature>
<gene>
    <name evidence="8" type="ORF">FC08_GL001182</name>
</gene>
<dbReference type="PANTHER" id="PTHR33545">
    <property type="entry name" value="UPF0750 MEMBRANE PROTEIN YITT-RELATED"/>
    <property type="match status" value="1"/>
</dbReference>
<evidence type="ECO:0000313" key="9">
    <source>
        <dbReference type="Proteomes" id="UP000050828"/>
    </source>
</evidence>
<evidence type="ECO:0000256" key="3">
    <source>
        <dbReference type="ARBA" id="ARBA00022692"/>
    </source>
</evidence>
<evidence type="ECO:0000313" key="8">
    <source>
        <dbReference type="EMBL" id="KRK91594.1"/>
    </source>
</evidence>
<evidence type="ECO:0000256" key="4">
    <source>
        <dbReference type="ARBA" id="ARBA00022989"/>
    </source>
</evidence>
<protein>
    <recommendedName>
        <fullName evidence="7">DUF2179 domain-containing protein</fullName>
    </recommendedName>
</protein>
<reference evidence="8 9" key="1">
    <citation type="journal article" date="2015" name="Genome Announc.">
        <title>Expanding the biotechnology potential of lactobacilli through comparative genomics of 213 strains and associated genera.</title>
        <authorList>
            <person name="Sun Z."/>
            <person name="Harris H.M."/>
            <person name="McCann A."/>
            <person name="Guo C."/>
            <person name="Argimon S."/>
            <person name="Zhang W."/>
            <person name="Yang X."/>
            <person name="Jeffery I.B."/>
            <person name="Cooney J.C."/>
            <person name="Kagawa T.F."/>
            <person name="Liu W."/>
            <person name="Song Y."/>
            <person name="Salvetti E."/>
            <person name="Wrobel A."/>
            <person name="Rasinkangas P."/>
            <person name="Parkhill J."/>
            <person name="Rea M.C."/>
            <person name="O'Sullivan O."/>
            <person name="Ritari J."/>
            <person name="Douillard F.P."/>
            <person name="Paul Ross R."/>
            <person name="Yang R."/>
            <person name="Briner A.E."/>
            <person name="Felis G.E."/>
            <person name="de Vos W.M."/>
            <person name="Barrangou R."/>
            <person name="Klaenhammer T.R."/>
            <person name="Caufield P.W."/>
            <person name="Cui Y."/>
            <person name="Zhang H."/>
            <person name="O'Toole P.W."/>
        </authorList>
    </citation>
    <scope>NUCLEOTIDE SEQUENCE [LARGE SCALE GENOMIC DNA]</scope>
    <source>
        <strain evidence="8 9">DSM 20019</strain>
    </source>
</reference>
<dbReference type="EMBL" id="AZDL01000046">
    <property type="protein sequence ID" value="KRK91594.1"/>
    <property type="molecule type" value="Genomic_DNA"/>
</dbReference>
<dbReference type="Proteomes" id="UP000050828">
    <property type="component" value="Unassembled WGS sequence"/>
</dbReference>
<organism evidence="8 9">
    <name type="scientific">Latilactobacillus curvatus JCM 1096 = DSM 20019</name>
    <dbReference type="NCBI Taxonomy" id="1293592"/>
    <lineage>
        <taxon>Bacteria</taxon>
        <taxon>Bacillati</taxon>
        <taxon>Bacillota</taxon>
        <taxon>Bacilli</taxon>
        <taxon>Lactobacillales</taxon>
        <taxon>Lactobacillaceae</taxon>
        <taxon>Latilactobacillus</taxon>
    </lineage>
</organism>
<keyword evidence="4 6" id="KW-1133">Transmembrane helix</keyword>
<feature type="transmembrane region" description="Helical" evidence="6">
    <location>
        <begin position="122"/>
        <end position="144"/>
    </location>
</feature>
<comment type="subcellular location">
    <subcellularLocation>
        <location evidence="1">Cell membrane</location>
        <topology evidence="1">Multi-pass membrane protein</topology>
    </subcellularLocation>
</comment>
<evidence type="ECO:0000259" key="7">
    <source>
        <dbReference type="Pfam" id="PF10035"/>
    </source>
</evidence>
<dbReference type="Gene3D" id="3.30.70.120">
    <property type="match status" value="1"/>
</dbReference>
<evidence type="ECO:0000256" key="6">
    <source>
        <dbReference type="SAM" id="Phobius"/>
    </source>
</evidence>
<feature type="transmembrane region" description="Helical" evidence="6">
    <location>
        <begin position="21"/>
        <end position="42"/>
    </location>
</feature>
<proteinExistence type="predicted"/>
<keyword evidence="5 6" id="KW-0472">Membrane</keyword>
<dbReference type="PANTHER" id="PTHR33545:SF5">
    <property type="entry name" value="UPF0750 MEMBRANE PROTEIN YITT"/>
    <property type="match status" value="1"/>
</dbReference>
<evidence type="ECO:0000256" key="5">
    <source>
        <dbReference type="ARBA" id="ARBA00023136"/>
    </source>
</evidence>
<name>A0AAJ0LE67_LATCU</name>
<dbReference type="CDD" id="cd16380">
    <property type="entry name" value="YitT_C"/>
    <property type="match status" value="1"/>
</dbReference>
<feature type="transmembrane region" description="Helical" evidence="6">
    <location>
        <begin position="62"/>
        <end position="85"/>
    </location>
</feature>
<dbReference type="InterPro" id="IPR051461">
    <property type="entry name" value="UPF0750_membrane"/>
</dbReference>
<dbReference type="InterPro" id="IPR019264">
    <property type="entry name" value="DUF2179"/>
</dbReference>
<dbReference type="PIRSF" id="PIRSF006483">
    <property type="entry name" value="Membrane_protein_YitT"/>
    <property type="match status" value="1"/>
</dbReference>
<keyword evidence="3 6" id="KW-0812">Transmembrane</keyword>
<dbReference type="InterPro" id="IPR015867">
    <property type="entry name" value="N-reg_PII/ATP_PRibTrfase_C"/>
</dbReference>
<keyword evidence="2" id="KW-1003">Cell membrane</keyword>
<evidence type="ECO:0000256" key="1">
    <source>
        <dbReference type="ARBA" id="ARBA00004651"/>
    </source>
</evidence>
<evidence type="ECO:0000256" key="2">
    <source>
        <dbReference type="ARBA" id="ARBA00022475"/>
    </source>
</evidence>
<dbReference type="Pfam" id="PF02588">
    <property type="entry name" value="YitT_membrane"/>
    <property type="match status" value="1"/>
</dbReference>
<dbReference type="InterPro" id="IPR003740">
    <property type="entry name" value="YitT"/>
</dbReference>
<accession>A0AAJ0LE67</accession>